<feature type="domain" description="C5a peptidase/Subtilisin-like protease SBT2-like Fn3-like" evidence="10">
    <location>
        <begin position="603"/>
        <end position="718"/>
    </location>
</feature>
<feature type="transmembrane region" description="Helical" evidence="8">
    <location>
        <begin position="1457"/>
        <end position="1473"/>
    </location>
</feature>
<dbReference type="Pfam" id="PF00082">
    <property type="entry name" value="Peptidase_S8"/>
    <property type="match status" value="1"/>
</dbReference>
<dbReference type="PROSITE" id="PS51257">
    <property type="entry name" value="PROKAR_LIPOPROTEIN"/>
    <property type="match status" value="1"/>
</dbReference>
<gene>
    <name evidence="11" type="ORF">GKS16_04470</name>
</gene>
<dbReference type="CDD" id="cd00538">
    <property type="entry name" value="PA"/>
    <property type="match status" value="1"/>
</dbReference>
<dbReference type="InterPro" id="IPR022398">
    <property type="entry name" value="Peptidase_S8_His-AS"/>
</dbReference>
<evidence type="ECO:0000313" key="12">
    <source>
        <dbReference type="Proteomes" id="UP000483839"/>
    </source>
</evidence>
<dbReference type="RefSeq" id="WP_154617398.1">
    <property type="nucleotide sequence ID" value="NZ_BAABQL010000002.1"/>
</dbReference>
<dbReference type="PROSITE" id="PS51892">
    <property type="entry name" value="SUBTILASE"/>
    <property type="match status" value="1"/>
</dbReference>
<feature type="active site" description="Charge relay system" evidence="6 7">
    <location>
        <position position="113"/>
    </location>
</feature>
<accession>A0A6L6G7Z5</accession>
<protein>
    <submittedName>
        <fullName evidence="11">S8 family serine peptidase</fullName>
    </submittedName>
</protein>
<dbReference type="Gene3D" id="3.50.30.30">
    <property type="match status" value="1"/>
</dbReference>
<feature type="active site" description="Charge relay system" evidence="6 7">
    <location>
        <position position="508"/>
    </location>
</feature>
<reference evidence="11 12" key="1">
    <citation type="submission" date="2019-11" db="EMBL/GenBank/DDBJ databases">
        <title>Streptococcus uberis isolated from clinical mastitis cases on a southeastern Queensland dairy.</title>
        <authorList>
            <person name="Workentine M.L."/>
            <person name="Price R."/>
            <person name="Olchowy T."/>
        </authorList>
    </citation>
    <scope>NUCLEOTIDE SEQUENCE [LARGE SCALE GENOMIC DNA]</scope>
    <source>
        <strain evidence="11 12">OLC4459-A17</strain>
    </source>
</reference>
<dbReference type="EMBL" id="WLXI01000037">
    <property type="protein sequence ID" value="MTD01532.1"/>
    <property type="molecule type" value="Genomic_DNA"/>
</dbReference>
<feature type="domain" description="Peptidase S8/S53" evidence="9">
    <location>
        <begin position="104"/>
        <end position="535"/>
    </location>
</feature>
<dbReference type="InterPro" id="IPR023828">
    <property type="entry name" value="Peptidase_S8_Ser-AS"/>
</dbReference>
<evidence type="ECO:0000313" key="11">
    <source>
        <dbReference type="EMBL" id="MTD01532.1"/>
    </source>
</evidence>
<proteinExistence type="inferred from homology"/>
<dbReference type="SUPFAM" id="SSF52743">
    <property type="entry name" value="Subtilisin-like"/>
    <property type="match status" value="1"/>
</dbReference>
<comment type="similarity">
    <text evidence="1 7">Belongs to the peptidase S8 family.</text>
</comment>
<dbReference type="Gene3D" id="2.60.40.1710">
    <property type="entry name" value="Subtilisin-like superfamily"/>
    <property type="match status" value="1"/>
</dbReference>
<dbReference type="InterPro" id="IPR015500">
    <property type="entry name" value="Peptidase_S8_subtilisin-rel"/>
</dbReference>
<dbReference type="PANTHER" id="PTHR43399:SF4">
    <property type="entry name" value="CELL WALL-ASSOCIATED PROTEASE"/>
    <property type="match status" value="1"/>
</dbReference>
<keyword evidence="2 7" id="KW-0645">Protease</keyword>
<dbReference type="Gene3D" id="3.40.50.200">
    <property type="entry name" value="Peptidase S8/S53 domain"/>
    <property type="match status" value="1"/>
</dbReference>
<evidence type="ECO:0000256" key="8">
    <source>
        <dbReference type="SAM" id="Phobius"/>
    </source>
</evidence>
<dbReference type="InterPro" id="IPR010435">
    <property type="entry name" value="C5a/SBT2-like_Fn3"/>
</dbReference>
<dbReference type="PRINTS" id="PR00723">
    <property type="entry name" value="SUBTILISIN"/>
</dbReference>
<dbReference type="PROSITE" id="PS00137">
    <property type="entry name" value="SUBTILASE_HIS"/>
    <property type="match status" value="1"/>
</dbReference>
<keyword evidence="8" id="KW-1133">Transmembrane helix</keyword>
<comment type="caution">
    <text evidence="11">The sequence shown here is derived from an EMBL/GenBank/DDBJ whole genome shotgun (WGS) entry which is preliminary data.</text>
</comment>
<evidence type="ECO:0000256" key="6">
    <source>
        <dbReference type="PIRSR" id="PIRSR615500-1"/>
    </source>
</evidence>
<dbReference type="InterPro" id="IPR051048">
    <property type="entry name" value="Peptidase_S8/S53_subtilisin"/>
</dbReference>
<evidence type="ECO:0000256" key="2">
    <source>
        <dbReference type="ARBA" id="ARBA00022670"/>
    </source>
</evidence>
<dbReference type="GO" id="GO:0016020">
    <property type="term" value="C:membrane"/>
    <property type="evidence" value="ECO:0007669"/>
    <property type="project" value="InterPro"/>
</dbReference>
<feature type="active site" description="Charge relay system" evidence="6 7">
    <location>
        <position position="166"/>
    </location>
</feature>
<evidence type="ECO:0000256" key="3">
    <source>
        <dbReference type="ARBA" id="ARBA00022729"/>
    </source>
</evidence>
<evidence type="ECO:0000259" key="10">
    <source>
        <dbReference type="Pfam" id="PF06280"/>
    </source>
</evidence>
<dbReference type="InterPro" id="IPR036852">
    <property type="entry name" value="Peptidase_S8/S53_dom_sf"/>
</dbReference>
<keyword evidence="5 7" id="KW-0720">Serine protease</keyword>
<dbReference type="GO" id="GO:0006508">
    <property type="term" value="P:proteolysis"/>
    <property type="evidence" value="ECO:0007669"/>
    <property type="project" value="UniProtKB-KW"/>
</dbReference>
<name>A0A6L6G7Z5_STRUB</name>
<evidence type="ECO:0000256" key="7">
    <source>
        <dbReference type="PROSITE-ProRule" id="PRU01240"/>
    </source>
</evidence>
<keyword evidence="3" id="KW-0732">Signal</keyword>
<dbReference type="Pfam" id="PF06280">
    <property type="entry name" value="fn3_5"/>
    <property type="match status" value="1"/>
</dbReference>
<evidence type="ECO:0000256" key="1">
    <source>
        <dbReference type="ARBA" id="ARBA00011073"/>
    </source>
</evidence>
<evidence type="ECO:0000256" key="5">
    <source>
        <dbReference type="ARBA" id="ARBA00022825"/>
    </source>
</evidence>
<keyword evidence="8" id="KW-0472">Membrane</keyword>
<dbReference type="PROSITE" id="PS00138">
    <property type="entry name" value="SUBTILASE_SER"/>
    <property type="match status" value="1"/>
</dbReference>
<dbReference type="GO" id="GO:0004252">
    <property type="term" value="F:serine-type endopeptidase activity"/>
    <property type="evidence" value="ECO:0007669"/>
    <property type="project" value="UniProtKB-UniRule"/>
</dbReference>
<keyword evidence="8" id="KW-0812">Transmembrane</keyword>
<dbReference type="PANTHER" id="PTHR43399">
    <property type="entry name" value="SUBTILISIN-RELATED"/>
    <property type="match status" value="1"/>
</dbReference>
<organism evidence="11 12">
    <name type="scientific">Streptococcus uberis</name>
    <dbReference type="NCBI Taxonomy" id="1349"/>
    <lineage>
        <taxon>Bacteria</taxon>
        <taxon>Bacillati</taxon>
        <taxon>Bacillota</taxon>
        <taxon>Bacilli</taxon>
        <taxon>Lactobacillales</taxon>
        <taxon>Streptococcaceae</taxon>
        <taxon>Streptococcus</taxon>
    </lineage>
</organism>
<dbReference type="InterPro" id="IPR000209">
    <property type="entry name" value="Peptidase_S8/S53_dom"/>
</dbReference>
<sequence>MRYKKMTRSSNSRIVLQSTLIMIFASSCVNHFKGTIHADEKVINGSEASIQVDHTLNTASENRQIPEEKVTEEATNDQPELLEKQAAFLHEGREKNTENLPLDGRGSLIASIDSGVDIKHEAFANNDDNHDFHKETEVSEGSTSKIPFVYDFLSGDTSVRDDEEEHGMHIAGILVGDSKKGFKGMAPKAQLIAYRTWSKNNSEGYQEANQFFAMKDAIKRGADVISLSIGEIGSGQNDDIWAKVLEEAKKKNVVVVAAMGNYGTSATSNTFDQVVDETFPQTDSSTLLSVSANPEVIGVGSIFEKEMYLPTLKIDTLEVPYENINWQNYYLFKQEKQERISFNEMLITLNQSKEEGSLKDKVVIIERQAENIFPQLKEVMKKGAKGVILINQSGPTTYGNYETVPELRNTLLDDEDGDFKKTWAVSISANDGKALKDYLQKQDKKKNYSLVFNTKPQLKHVFKYPGVSGFSTWGPGLDLTLKPDIVAPGENIYSTGNDNSYFISSGTSMSAPKVAGASAMFLPVTKKWQKKWEKQNVSMSIPQLTKLLFQNTADILYDHSVPNGKPILPYSPRRQGAGALNVKKAAQTNVFVTSADNKGAILLKDFKESRKEFDIVIRNFSDQVRRFKIEPGSVLGKILYSKDRKNYDKNETIQTVHSRVIKDSAIESPLYVQIAPNSSMILPLKLNVGKAVENEFVEGFIKLRSLEKDQPDLNIPFMGFYGDWNSENILDPVAWQEGSKTRLTGIVHPYGLGEDKFDIVPWGVDYEKWKQDPKALDADQRFYVMQSQGGIANHAKMRLRLIFMRHAKDYRVDILNSQKDKVLKTLKTGHHAPKYMESALLEHGDQYQMQFADFDPDLEWDGSVYNPKTNTEDPLPDGNYFIRVSSRISKNRPYQEHIIPFAIDNQKPKVKIEEKTALQVVFHVDDAHLQGIRLVKDNKIIQTLETDTQGRFRLNLADFQGKGFELEAIDFAENKTIIDLDSLKEKEVGYLFGASSSYNKSRYRSPRSVAHKNAEDILHENSEESEEIASALTFEDGSDFHDGKKTNAYSEINKSNDNSVHLKDNTYYRDYYIHLKEGQRLLVTTTNAFHNSKQGNDITAPTWQANYTYDPSTNQGQYYRKIAIPIYQGSNTINVKAFYKDKLIFNKGYAVKLDTEVPQLTFDNPNISFTSDKWQNLSDDEYDDDNIVGTITIPNNTLRLSGKIRDGLDGWRMFINGDMVDSDIKLGEYDDIFQQNRRQWKYEKQVENDDYVLIKLSDHVKNSRSYLFKVKIDPTVSEYHFTNKNDIIDDDKTLLTLNTLTDSSLGYANKLLNMPKDLVKSTDDLFKAMTMLFKKESFFLYPLKNDLNTNGISMMTSLVQFQAKDVKENIPLEWEIKTKASDSRQVLYQNLKNEKERLDQVSTNPLAHQLPLENSNQENGQDAILTSTKVLPMSKSSIFRDSLRETSLPETRDSSSMANWSLAFFLSAVICFFKGRRKRLNKL</sequence>
<evidence type="ECO:0000256" key="4">
    <source>
        <dbReference type="ARBA" id="ARBA00022801"/>
    </source>
</evidence>
<keyword evidence="4 7" id="KW-0378">Hydrolase</keyword>
<evidence type="ECO:0000259" key="9">
    <source>
        <dbReference type="Pfam" id="PF00082"/>
    </source>
</evidence>
<dbReference type="Proteomes" id="UP000483839">
    <property type="component" value="Unassembled WGS sequence"/>
</dbReference>